<evidence type="ECO:0000313" key="2">
    <source>
        <dbReference type="EMBL" id="MDQ0996195.1"/>
    </source>
</evidence>
<proteinExistence type="predicted"/>
<sequence>MGQRQTSDVWLADDGKDNADDSAWSGLYGDCSLKAKPGLTITTLKGNSMIAWISRTLFGAVFGFAALTGIVSAHHGVTGRYDASAPILLHGTVTAATFTPPHPVFTVRVESRQIPAQDLGRPEEYFGPLSTRTEDVGAERDVELSPVRLFYDLADRLRVGDQVTIIALRNCLPPHQLRSTWLRLSDGEVVSYTGDWAPGVDGCN</sequence>
<keyword evidence="3" id="KW-1185">Reference proteome</keyword>
<evidence type="ECO:0000313" key="3">
    <source>
        <dbReference type="Proteomes" id="UP001237780"/>
    </source>
</evidence>
<keyword evidence="1" id="KW-0812">Transmembrane</keyword>
<reference evidence="2 3" key="1">
    <citation type="submission" date="2023-07" db="EMBL/GenBank/DDBJ databases">
        <title>Comparative genomics of wheat-associated soil bacteria to identify genetic determinants of phenazine resistance.</title>
        <authorList>
            <person name="Mouncey N."/>
        </authorList>
    </citation>
    <scope>NUCLEOTIDE SEQUENCE [LARGE SCALE GENOMIC DNA]</scope>
    <source>
        <strain evidence="2 3">W4I11</strain>
    </source>
</reference>
<organism evidence="2 3">
    <name type="scientific">Phyllobacterium ifriqiyense</name>
    <dbReference type="NCBI Taxonomy" id="314238"/>
    <lineage>
        <taxon>Bacteria</taxon>
        <taxon>Pseudomonadati</taxon>
        <taxon>Pseudomonadota</taxon>
        <taxon>Alphaproteobacteria</taxon>
        <taxon>Hyphomicrobiales</taxon>
        <taxon>Phyllobacteriaceae</taxon>
        <taxon>Phyllobacterium</taxon>
    </lineage>
</organism>
<evidence type="ECO:0000256" key="1">
    <source>
        <dbReference type="SAM" id="Phobius"/>
    </source>
</evidence>
<feature type="transmembrane region" description="Helical" evidence="1">
    <location>
        <begin position="49"/>
        <end position="71"/>
    </location>
</feature>
<comment type="caution">
    <text evidence="2">The sequence shown here is derived from an EMBL/GenBank/DDBJ whole genome shotgun (WGS) entry which is preliminary data.</text>
</comment>
<gene>
    <name evidence="2" type="ORF">QFZ34_001372</name>
</gene>
<evidence type="ECO:0008006" key="4">
    <source>
        <dbReference type="Google" id="ProtNLM"/>
    </source>
</evidence>
<accession>A0ABU0S614</accession>
<dbReference type="RefSeq" id="WP_307278395.1">
    <property type="nucleotide sequence ID" value="NZ_JAUSZT010000002.1"/>
</dbReference>
<name>A0ABU0S614_9HYPH</name>
<dbReference type="Proteomes" id="UP001237780">
    <property type="component" value="Unassembled WGS sequence"/>
</dbReference>
<keyword evidence="1" id="KW-1133">Transmembrane helix</keyword>
<protein>
    <recommendedName>
        <fullName evidence="4">SH3 domain-containing protein</fullName>
    </recommendedName>
</protein>
<keyword evidence="1" id="KW-0472">Membrane</keyword>
<dbReference type="EMBL" id="JAUSZT010000002">
    <property type="protein sequence ID" value="MDQ0996195.1"/>
    <property type="molecule type" value="Genomic_DNA"/>
</dbReference>